<accession>A0A6L2JGH9</accession>
<name>A0A6L2JGH9_TANCI</name>
<reference evidence="3" key="1">
    <citation type="journal article" date="2019" name="Sci. Rep.">
        <title>Draft genome of Tanacetum cinerariifolium, the natural source of mosquito coil.</title>
        <authorList>
            <person name="Yamashiro T."/>
            <person name="Shiraishi A."/>
            <person name="Satake H."/>
            <person name="Nakayama K."/>
        </authorList>
    </citation>
    <scope>NUCLEOTIDE SEQUENCE</scope>
</reference>
<dbReference type="InterPro" id="IPR054722">
    <property type="entry name" value="PolX-like_BBD"/>
</dbReference>
<feature type="domain" description="Retrovirus-related Pol polyprotein from transposon TNT 1-94-like beta-barrel" evidence="2">
    <location>
        <begin position="196"/>
        <end position="269"/>
    </location>
</feature>
<organism evidence="3">
    <name type="scientific">Tanacetum cinerariifolium</name>
    <name type="common">Dalmatian daisy</name>
    <name type="synonym">Chrysanthemum cinerariifolium</name>
    <dbReference type="NCBI Taxonomy" id="118510"/>
    <lineage>
        <taxon>Eukaryota</taxon>
        <taxon>Viridiplantae</taxon>
        <taxon>Streptophyta</taxon>
        <taxon>Embryophyta</taxon>
        <taxon>Tracheophyta</taxon>
        <taxon>Spermatophyta</taxon>
        <taxon>Magnoliopsida</taxon>
        <taxon>eudicotyledons</taxon>
        <taxon>Gunneridae</taxon>
        <taxon>Pentapetalae</taxon>
        <taxon>asterids</taxon>
        <taxon>campanulids</taxon>
        <taxon>Asterales</taxon>
        <taxon>Asteraceae</taxon>
        <taxon>Asteroideae</taxon>
        <taxon>Anthemideae</taxon>
        <taxon>Anthemidinae</taxon>
        <taxon>Tanacetum</taxon>
    </lineage>
</organism>
<sequence>MTGDGNSVSDLSLQLANLLKNGLNQQPQNPKLSDNLQINLKLNSQNYVLWTRMIRVAIGGKSKSLLSHMTTDPPDQTSEDYEQWEQEDLIVFSWLIQNIEPVLAGNLTEYPTAEMLWDALVVTYSNGRDKLQTFNLHVKANGIKQNNSSLEDSKMLKNTSFIYFINENFKNCKRGSIIGGMANIAQNLNMKRELSWIFDCGATDTMTYDLSDFATSTKPTKSYIDTANGEKMIVKNGGTIEISPTLKLSNCLNVHALSHKLLSISHVTKELNCLVLMQPTFCILQGIRTGAIIGHGTEIKGLYYVDEVTQNGAVMLSHGTAEREAWLWHRRLGHPSNGYLHVLFPKLFPSNCKTHCETCVLAKSHRKTFKPNNTRVDSPFSLIHSDVWGPAPIIGGKTFVFLFYSWMVAHE</sequence>
<evidence type="ECO:0000259" key="1">
    <source>
        <dbReference type="Pfam" id="PF13976"/>
    </source>
</evidence>
<dbReference type="InterPro" id="IPR025724">
    <property type="entry name" value="GAG-pre-integrase_dom"/>
</dbReference>
<protein>
    <submittedName>
        <fullName evidence="3">Putative ribonuclease H-like domain-containing protein</fullName>
    </submittedName>
</protein>
<evidence type="ECO:0000313" key="3">
    <source>
        <dbReference type="EMBL" id="GEU35840.1"/>
    </source>
</evidence>
<evidence type="ECO:0000259" key="2">
    <source>
        <dbReference type="Pfam" id="PF22936"/>
    </source>
</evidence>
<proteinExistence type="predicted"/>
<dbReference type="PANTHER" id="PTHR37610:SF38">
    <property type="entry name" value="RETROTRANSPOSON COPIA-LIKE N-TERMINAL DOMAIN-CONTAINING PROTEIN"/>
    <property type="match status" value="1"/>
</dbReference>
<gene>
    <name evidence="3" type="ORF">Tci_007818</name>
</gene>
<dbReference type="PANTHER" id="PTHR37610">
    <property type="entry name" value="CCHC-TYPE DOMAIN-CONTAINING PROTEIN"/>
    <property type="match status" value="1"/>
</dbReference>
<feature type="domain" description="GAG-pre-integrase" evidence="1">
    <location>
        <begin position="301"/>
        <end position="364"/>
    </location>
</feature>
<dbReference type="Pfam" id="PF22936">
    <property type="entry name" value="Pol_BBD"/>
    <property type="match status" value="1"/>
</dbReference>
<dbReference type="EMBL" id="BKCJ010000737">
    <property type="protein sequence ID" value="GEU35840.1"/>
    <property type="molecule type" value="Genomic_DNA"/>
</dbReference>
<dbReference type="AlphaFoldDB" id="A0A6L2JGH9"/>
<comment type="caution">
    <text evidence="3">The sequence shown here is derived from an EMBL/GenBank/DDBJ whole genome shotgun (WGS) entry which is preliminary data.</text>
</comment>
<dbReference type="Pfam" id="PF13976">
    <property type="entry name" value="gag_pre-integrs"/>
    <property type="match status" value="1"/>
</dbReference>